<feature type="region of interest" description="Disordered" evidence="2">
    <location>
        <begin position="2592"/>
        <end position="2724"/>
    </location>
</feature>
<feature type="region of interest" description="Disordered" evidence="2">
    <location>
        <begin position="910"/>
        <end position="944"/>
    </location>
</feature>
<feature type="compositionally biased region" description="Acidic residues" evidence="2">
    <location>
        <begin position="3212"/>
        <end position="3240"/>
    </location>
</feature>
<feature type="compositionally biased region" description="Low complexity" evidence="2">
    <location>
        <begin position="1981"/>
        <end position="1998"/>
    </location>
</feature>
<feature type="compositionally biased region" description="Polar residues" evidence="2">
    <location>
        <begin position="3061"/>
        <end position="3084"/>
    </location>
</feature>
<feature type="compositionally biased region" description="Basic residues" evidence="2">
    <location>
        <begin position="666"/>
        <end position="696"/>
    </location>
</feature>
<feature type="compositionally biased region" description="Low complexity" evidence="2">
    <location>
        <begin position="2477"/>
        <end position="2495"/>
    </location>
</feature>
<feature type="compositionally biased region" description="Polar residues" evidence="2">
    <location>
        <begin position="970"/>
        <end position="988"/>
    </location>
</feature>
<feature type="region of interest" description="Disordered" evidence="2">
    <location>
        <begin position="551"/>
        <end position="719"/>
    </location>
</feature>
<feature type="region of interest" description="Disordered" evidence="2">
    <location>
        <begin position="3129"/>
        <end position="3307"/>
    </location>
</feature>
<feature type="compositionally biased region" description="Low complexity" evidence="2">
    <location>
        <begin position="2701"/>
        <end position="2711"/>
    </location>
</feature>
<feature type="compositionally biased region" description="Basic and acidic residues" evidence="2">
    <location>
        <begin position="1251"/>
        <end position="1281"/>
    </location>
</feature>
<feature type="compositionally biased region" description="Low complexity" evidence="2">
    <location>
        <begin position="4040"/>
        <end position="4052"/>
    </location>
</feature>
<feature type="compositionally biased region" description="Low complexity" evidence="2">
    <location>
        <begin position="3706"/>
        <end position="3721"/>
    </location>
</feature>
<feature type="compositionally biased region" description="Polar residues" evidence="2">
    <location>
        <begin position="1835"/>
        <end position="1851"/>
    </location>
</feature>
<feature type="region of interest" description="Disordered" evidence="2">
    <location>
        <begin position="2281"/>
        <end position="2533"/>
    </location>
</feature>
<feature type="compositionally biased region" description="Polar residues" evidence="2">
    <location>
        <begin position="3428"/>
        <end position="3440"/>
    </location>
</feature>
<feature type="compositionally biased region" description="Basic and acidic residues" evidence="2">
    <location>
        <begin position="3859"/>
        <end position="3868"/>
    </location>
</feature>
<dbReference type="Pfam" id="PF14309">
    <property type="entry name" value="DUF4378"/>
    <property type="match status" value="1"/>
</dbReference>
<feature type="region of interest" description="Disordered" evidence="2">
    <location>
        <begin position="4508"/>
        <end position="4608"/>
    </location>
</feature>
<feature type="region of interest" description="Disordered" evidence="2">
    <location>
        <begin position="3335"/>
        <end position="3383"/>
    </location>
</feature>
<feature type="compositionally biased region" description="Acidic residues" evidence="2">
    <location>
        <begin position="152"/>
        <end position="164"/>
    </location>
</feature>
<evidence type="ECO:0000256" key="1">
    <source>
        <dbReference type="SAM" id="Coils"/>
    </source>
</evidence>
<feature type="region of interest" description="Disordered" evidence="2">
    <location>
        <begin position="2976"/>
        <end position="3047"/>
    </location>
</feature>
<feature type="compositionally biased region" description="Polar residues" evidence="2">
    <location>
        <begin position="1881"/>
        <end position="1891"/>
    </location>
</feature>
<feature type="compositionally biased region" description="Basic and acidic residues" evidence="2">
    <location>
        <begin position="4599"/>
        <end position="4608"/>
    </location>
</feature>
<feature type="region of interest" description="Disordered" evidence="2">
    <location>
        <begin position="1183"/>
        <end position="1230"/>
    </location>
</feature>
<dbReference type="OrthoDB" id="540727at2759"/>
<feature type="region of interest" description="Disordered" evidence="2">
    <location>
        <begin position="4165"/>
        <end position="4444"/>
    </location>
</feature>
<feature type="compositionally biased region" description="Low complexity" evidence="2">
    <location>
        <begin position="3181"/>
        <end position="3195"/>
    </location>
</feature>
<feature type="compositionally biased region" description="Acidic residues" evidence="2">
    <location>
        <begin position="4008"/>
        <end position="4037"/>
    </location>
</feature>
<feature type="compositionally biased region" description="Basic and acidic residues" evidence="2">
    <location>
        <begin position="337"/>
        <end position="347"/>
    </location>
</feature>
<feature type="compositionally biased region" description="Basic and acidic residues" evidence="2">
    <location>
        <begin position="2756"/>
        <end position="2769"/>
    </location>
</feature>
<gene>
    <name evidence="4" type="ORF">HYH02_007605</name>
</gene>
<feature type="compositionally biased region" description="Basic and acidic residues" evidence="2">
    <location>
        <begin position="438"/>
        <end position="461"/>
    </location>
</feature>
<feature type="compositionally biased region" description="Acidic residues" evidence="2">
    <location>
        <begin position="2032"/>
        <end position="2045"/>
    </location>
</feature>
<feature type="compositionally biased region" description="Acidic residues" evidence="2">
    <location>
        <begin position="2991"/>
        <end position="3006"/>
    </location>
</feature>
<feature type="compositionally biased region" description="Low complexity" evidence="2">
    <location>
        <begin position="4287"/>
        <end position="4297"/>
    </location>
</feature>
<feature type="compositionally biased region" description="Acidic residues" evidence="2">
    <location>
        <begin position="3250"/>
        <end position="3281"/>
    </location>
</feature>
<feature type="compositionally biased region" description="Low complexity" evidence="2">
    <location>
        <begin position="4766"/>
        <end position="4789"/>
    </location>
</feature>
<feature type="compositionally biased region" description="Basic and acidic residues" evidence="2">
    <location>
        <begin position="2507"/>
        <end position="2516"/>
    </location>
</feature>
<feature type="coiled-coil region" evidence="1">
    <location>
        <begin position="2541"/>
        <end position="2591"/>
    </location>
</feature>
<proteinExistence type="predicted"/>
<feature type="compositionally biased region" description="Polar residues" evidence="2">
    <location>
        <begin position="1912"/>
        <end position="1922"/>
    </location>
</feature>
<feature type="region of interest" description="Disordered" evidence="2">
    <location>
        <begin position="4754"/>
        <end position="4850"/>
    </location>
</feature>
<feature type="region of interest" description="Disordered" evidence="2">
    <location>
        <begin position="411"/>
        <end position="496"/>
    </location>
</feature>
<dbReference type="PANTHER" id="PTHR36721:SF15">
    <property type="entry name" value="EN_SPM-LIKE TRANSPOSON PROTEIN"/>
    <property type="match status" value="1"/>
</dbReference>
<feature type="compositionally biased region" description="Polar residues" evidence="2">
    <location>
        <begin position="910"/>
        <end position="921"/>
    </location>
</feature>
<feature type="region of interest" description="Disordered" evidence="2">
    <location>
        <begin position="132"/>
        <end position="229"/>
    </location>
</feature>
<feature type="compositionally biased region" description="Acidic residues" evidence="2">
    <location>
        <begin position="3653"/>
        <end position="3667"/>
    </location>
</feature>
<dbReference type="PANTHER" id="PTHR36721">
    <property type="entry name" value="PROLINE-RICH FAMILY PROTEIN"/>
    <property type="match status" value="1"/>
</dbReference>
<feature type="compositionally biased region" description="Acidic residues" evidence="2">
    <location>
        <begin position="1854"/>
        <end position="1868"/>
    </location>
</feature>
<feature type="compositionally biased region" description="Acidic residues" evidence="2">
    <location>
        <begin position="3510"/>
        <end position="3540"/>
    </location>
</feature>
<evidence type="ECO:0000259" key="3">
    <source>
        <dbReference type="Pfam" id="PF14309"/>
    </source>
</evidence>
<feature type="compositionally biased region" description="Low complexity" evidence="2">
    <location>
        <begin position="2381"/>
        <end position="2391"/>
    </location>
</feature>
<feature type="region of interest" description="Disordered" evidence="2">
    <location>
        <begin position="2756"/>
        <end position="2921"/>
    </location>
</feature>
<reference evidence="4" key="1">
    <citation type="journal article" date="2020" name="bioRxiv">
        <title>Comparative genomics of Chlamydomonas.</title>
        <authorList>
            <person name="Craig R.J."/>
            <person name="Hasan A.R."/>
            <person name="Ness R.W."/>
            <person name="Keightley P.D."/>
        </authorList>
    </citation>
    <scope>NUCLEOTIDE SEQUENCE</scope>
    <source>
        <strain evidence="4">CCAP 11/173</strain>
    </source>
</reference>
<feature type="compositionally biased region" description="Low complexity" evidence="2">
    <location>
        <begin position="132"/>
        <end position="145"/>
    </location>
</feature>
<keyword evidence="5" id="KW-1185">Reference proteome</keyword>
<feature type="compositionally biased region" description="Low complexity" evidence="2">
    <location>
        <begin position="2850"/>
        <end position="2862"/>
    </location>
</feature>
<feature type="region of interest" description="Disordered" evidence="2">
    <location>
        <begin position="3399"/>
        <end position="3887"/>
    </location>
</feature>
<feature type="compositionally biased region" description="Low complexity" evidence="2">
    <location>
        <begin position="2899"/>
        <end position="2920"/>
    </location>
</feature>
<feature type="compositionally biased region" description="Low complexity" evidence="2">
    <location>
        <begin position="3129"/>
        <end position="3140"/>
    </location>
</feature>
<feature type="compositionally biased region" description="Polar residues" evidence="2">
    <location>
        <begin position="2800"/>
        <end position="2809"/>
    </location>
</feature>
<feature type="compositionally biased region" description="Polar residues" evidence="2">
    <location>
        <begin position="2627"/>
        <end position="2636"/>
    </location>
</feature>
<feature type="compositionally biased region" description="Pro residues" evidence="2">
    <location>
        <begin position="4396"/>
        <end position="4418"/>
    </location>
</feature>
<feature type="compositionally biased region" description="Acidic residues" evidence="2">
    <location>
        <begin position="3766"/>
        <end position="3790"/>
    </location>
</feature>
<feature type="compositionally biased region" description="Basic and acidic residues" evidence="2">
    <location>
        <begin position="616"/>
        <end position="657"/>
    </location>
</feature>
<feature type="compositionally biased region" description="Acidic residues" evidence="2">
    <location>
        <begin position="3583"/>
        <end position="3605"/>
    </location>
</feature>
<feature type="compositionally biased region" description="Acidic residues" evidence="2">
    <location>
        <begin position="1814"/>
        <end position="1825"/>
    </location>
</feature>
<feature type="region of interest" description="Disordered" evidence="2">
    <location>
        <begin position="1243"/>
        <end position="1286"/>
    </location>
</feature>
<feature type="compositionally biased region" description="Low complexity" evidence="2">
    <location>
        <begin position="2065"/>
        <end position="2089"/>
    </location>
</feature>
<feature type="compositionally biased region" description="Acidic residues" evidence="2">
    <location>
        <begin position="3441"/>
        <end position="3451"/>
    </location>
</feature>
<feature type="compositionally biased region" description="Low complexity" evidence="2">
    <location>
        <begin position="3791"/>
        <end position="3820"/>
    </location>
</feature>
<feature type="compositionally biased region" description="Low complexity" evidence="2">
    <location>
        <begin position="2291"/>
        <end position="2334"/>
    </location>
</feature>
<feature type="compositionally biased region" description="Low complexity" evidence="2">
    <location>
        <begin position="190"/>
        <end position="203"/>
    </location>
</feature>
<feature type="compositionally biased region" description="Low complexity" evidence="2">
    <location>
        <begin position="3618"/>
        <end position="3652"/>
    </location>
</feature>
<feature type="compositionally biased region" description="Polar residues" evidence="2">
    <location>
        <begin position="1754"/>
        <end position="1774"/>
    </location>
</feature>
<feature type="region of interest" description="Disordered" evidence="2">
    <location>
        <begin position="1070"/>
        <end position="1150"/>
    </location>
</feature>
<feature type="compositionally biased region" description="Pro residues" evidence="2">
    <location>
        <begin position="2772"/>
        <end position="2783"/>
    </location>
</feature>
<dbReference type="InterPro" id="IPR025486">
    <property type="entry name" value="DUF4378"/>
</dbReference>
<feature type="region of interest" description="Disordered" evidence="2">
    <location>
        <begin position="1707"/>
        <end position="1891"/>
    </location>
</feature>
<feature type="compositionally biased region" description="Pro residues" evidence="2">
    <location>
        <begin position="366"/>
        <end position="384"/>
    </location>
</feature>
<feature type="compositionally biased region" description="Low complexity" evidence="2">
    <location>
        <begin position="1132"/>
        <end position="1150"/>
    </location>
</feature>
<name>A0A836B4C7_9CHLO</name>
<feature type="compositionally biased region" description="Acidic residues" evidence="2">
    <location>
        <begin position="3989"/>
        <end position="3998"/>
    </location>
</feature>
<feature type="coiled-coil region" evidence="1">
    <location>
        <begin position="1571"/>
        <end position="1598"/>
    </location>
</feature>
<feature type="compositionally biased region" description="Basic and acidic residues" evidence="2">
    <location>
        <begin position="4071"/>
        <end position="4080"/>
    </location>
</feature>
<comment type="caution">
    <text evidence="4">The sequence shown here is derived from an EMBL/GenBank/DDBJ whole genome shotgun (WGS) entry which is preliminary data.</text>
</comment>
<feature type="compositionally biased region" description="Low complexity" evidence="2">
    <location>
        <begin position="3673"/>
        <end position="3687"/>
    </location>
</feature>
<evidence type="ECO:0000313" key="4">
    <source>
        <dbReference type="EMBL" id="KAG2447275.1"/>
    </source>
</evidence>
<feature type="compositionally biased region" description="Low complexity" evidence="2">
    <location>
        <begin position="3359"/>
        <end position="3381"/>
    </location>
</feature>
<keyword evidence="1" id="KW-0175">Coiled coil</keyword>
<accession>A0A836B4C7</accession>
<organism evidence="4 5">
    <name type="scientific">Chlamydomonas schloesseri</name>
    <dbReference type="NCBI Taxonomy" id="2026947"/>
    <lineage>
        <taxon>Eukaryota</taxon>
        <taxon>Viridiplantae</taxon>
        <taxon>Chlorophyta</taxon>
        <taxon>core chlorophytes</taxon>
        <taxon>Chlorophyceae</taxon>
        <taxon>CS clade</taxon>
        <taxon>Chlamydomonadales</taxon>
        <taxon>Chlamydomonadaceae</taxon>
        <taxon>Chlamydomonas</taxon>
    </lineage>
</organism>
<feature type="compositionally biased region" description="Low complexity" evidence="2">
    <location>
        <begin position="4191"/>
        <end position="4211"/>
    </location>
</feature>
<feature type="region of interest" description="Disordered" evidence="2">
    <location>
        <begin position="4454"/>
        <end position="4473"/>
    </location>
</feature>
<dbReference type="EMBL" id="JAEHOD010000022">
    <property type="protein sequence ID" value="KAG2447275.1"/>
    <property type="molecule type" value="Genomic_DNA"/>
</dbReference>
<feature type="region of interest" description="Disordered" evidence="2">
    <location>
        <begin position="297"/>
        <end position="392"/>
    </location>
</feature>
<feature type="compositionally biased region" description="Low complexity" evidence="2">
    <location>
        <begin position="1082"/>
        <end position="1107"/>
    </location>
</feature>
<feature type="region of interest" description="Disordered" evidence="2">
    <location>
        <begin position="3060"/>
        <end position="3095"/>
    </location>
</feature>
<evidence type="ECO:0000256" key="2">
    <source>
        <dbReference type="SAM" id="MobiDB-lite"/>
    </source>
</evidence>
<feature type="compositionally biased region" description="Acidic residues" evidence="2">
    <location>
        <begin position="3873"/>
        <end position="3886"/>
    </location>
</feature>
<feature type="region of interest" description="Disordered" evidence="2">
    <location>
        <begin position="970"/>
        <end position="1013"/>
    </location>
</feature>
<feature type="compositionally biased region" description="Low complexity" evidence="2">
    <location>
        <begin position="3490"/>
        <end position="3509"/>
    </location>
</feature>
<feature type="region of interest" description="Disordered" evidence="2">
    <location>
        <begin position="1"/>
        <end position="94"/>
    </location>
</feature>
<feature type="compositionally biased region" description="Gly residues" evidence="2">
    <location>
        <begin position="1787"/>
        <end position="1797"/>
    </location>
</feature>
<feature type="compositionally biased region" description="Low complexity" evidence="2">
    <location>
        <begin position="4330"/>
        <end position="4343"/>
    </location>
</feature>
<feature type="compositionally biased region" description="Polar residues" evidence="2">
    <location>
        <begin position="4528"/>
        <end position="4543"/>
    </location>
</feature>
<dbReference type="Proteomes" id="UP000613740">
    <property type="component" value="Unassembled WGS sequence"/>
</dbReference>
<feature type="compositionally biased region" description="Acidic residues" evidence="2">
    <location>
        <begin position="4229"/>
        <end position="4248"/>
    </location>
</feature>
<feature type="compositionally biased region" description="Polar residues" evidence="2">
    <location>
        <begin position="58"/>
        <end position="67"/>
    </location>
</feature>
<feature type="compositionally biased region" description="Low complexity" evidence="2">
    <location>
        <begin position="2976"/>
        <end position="2988"/>
    </location>
</feature>
<feature type="region of interest" description="Disordered" evidence="2">
    <location>
        <begin position="3959"/>
        <end position="4117"/>
    </location>
</feature>
<feature type="compositionally biased region" description="Basic and acidic residues" evidence="2">
    <location>
        <begin position="74"/>
        <end position="83"/>
    </location>
</feature>
<feature type="compositionally biased region" description="Polar residues" evidence="2">
    <location>
        <begin position="2831"/>
        <end position="2845"/>
    </location>
</feature>
<feature type="compositionally biased region" description="Low complexity" evidence="2">
    <location>
        <begin position="4090"/>
        <end position="4110"/>
    </location>
</feature>
<protein>
    <recommendedName>
        <fullName evidence="3">DUF4378 domain-containing protein</fullName>
    </recommendedName>
</protein>
<feature type="compositionally biased region" description="Low complexity" evidence="2">
    <location>
        <begin position="2784"/>
        <end position="2798"/>
    </location>
</feature>
<feature type="compositionally biased region" description="Low complexity" evidence="2">
    <location>
        <begin position="4565"/>
        <end position="4574"/>
    </location>
</feature>
<feature type="region of interest" description="Disordered" evidence="2">
    <location>
        <begin position="835"/>
        <end position="886"/>
    </location>
</feature>
<evidence type="ECO:0000313" key="5">
    <source>
        <dbReference type="Proteomes" id="UP000613740"/>
    </source>
</evidence>
<sequence>MASFGEEAGRGRSGHVSGRILSNTTSVRGPPAPDVPRASTRRRTGEQTASAGGARTDSWVSSASLSRPTGAALHNDDEAHSSDESFDSAPPRRKAQPINAELVKLVASFAPLELAQLKAMEQKARLKKARAAAAATGGAAPATTTNVASGEEAADVTDAMEEDTAMYADPAYDDVEPEAPAPVPESRRTSAAGHAANAHGTTSRGRSKSPGPGRPSHLPAAPAKGAVVKRDLNILPNPVASKQTEAIQRQQAVTNFVHRLQKEQDAVRAEKDRRLQAEKEALAAQVAEATEAAKAAAAQVTSVPEPKPPPIKKKKPAAASGTAAGLQGMQAIAAEAEPEKKPVDPRPWRQNMKRRPTQISGDAPTGAPPDVGPIPMTSAPPPRSVSPSAAAAKMRTLDPVARMQLKEFMDRKAKETSMKQAQERAAQQEAKTAHLRVVKAEMAKARERAQKYAETNKDHPPATRPAWVDIAPGENAGTALLNRPAPARRPPQDEPDFDIVSDRALPHHMSDAMRMEVIERRRRERLQGPGSPQRGARSVLVDDFGNPIDSDMESGPQVVRVHDPDMSGQTGRVYRAGSARPTRPLVTAPQRPASAHPAVRPVQPLPPPPAASSRALDLEARLAARKLYDQQLREMQAAERRDSSRGRDTSRGRDNSRGRNRSPAAGRKHHSSTVHSHSRSRSPHKRAKQGTRRSRSGSRAGSASRRKSTAPGGAGGSAVSAVHAELQQARNEQHVGDLWDLALQLSARLGALQQQQGYPVGAGVPPAWPDVQQLSPEEEQYRLEQQWLMEQQQLQQQQQMGLMPDAYRDSMGGSMASYPPDAMAVVPTDLQSQPLYDDSLRASPQRPPPEQFDEGNQAEVEFRSEASWPTGAHKKARVTGSSSGGGAAMLTRLEEERSVGAYSYSTSAFESVGGASQTTATGVPETIGEDATSQGGTSAGGATGRLGATRAIQAGGTARAATFDSMTSGLRSVGSATTRDQDVSSVRSKQAVASLHSRKRQEQDEVQERPAPARMKVPLIGGQQPPAVAPAASRPASATSGSAAAAPAIVSIAASPAKSVTAITRTASGAANPIPAVPPTLSPTKSAASLAPPSPAKSVPAAPIIQIPLPPATTQPTADSVEPSPGLPYDNGAYSAESAEEGSCSGEESGYGQRVYTISELHNILEENPRLAQRLTLERERDRWEAEEVEGSPLRSSLIKPLPRPRSPERQSVPGDESSDVSSAPDTPARACEEVVNEYEHANSPIRIRPAQRELMKAQAAKRTEEQQERALEAATPKDEDIGAEPSADDMTVLTFPKSGDPMSIINLIAHKGRLPERPAIIQLSEPPLAQVVDHETQTSLVVPVSEAQTQSVPRHHAASEVLVIPGTDGTQLVFSRELVQPQREKAQQPVEPASPPKYLMGTGVGDERMVAPPNLDFTAAQELNDSMPPYVLMPAATAQPVGASSLGTEAQPQSQASLQQQVDSLRQARQVAAVAAARDGPALMAQLGRLSELRSGGGAAAAAATSGSLGGALPDGSVGGASQDAGAGLAGVMASPPPRPRMVSFIDEPMGPPDRVRLAPNELYKQMQDTLKTYEELDAAELELQQLQNARAIAAVQREAHRIAQRLDQTAVAESQAQLIAQNAEAQALVIAQAQAEMDAKLIAMEENLRNEVRKESLHHLNDVTSMFLQQLTRNKVAHANVQTMSEDLPQPRKEMAVQVEPVHPPPILRHTASSPSPPRPLPTSLRAGSPSSTSPPIIHRGTSPTPPPAAQLRTSLRSPSPSQPAVPTSLRSSPVPAYQDRSRGGSPGPSDGGAGAPRSRVSISNVTSEYTEVFDEDEEEDTEPQARRGQPGRTASRSTYRQTSTLSVPETTYEDEEFEEDVEEESGMYSRGTSRHTTRQPSRVTIRPQVSTMSVAESIYSERPLLKSALRQQTSTTSIPESVEYEEGPARRAPSRGVTNQVSAVSIAESIRSERTTATQRPAPSARRRQSVAESVPYSSAGVSGESGESGSIPESVPQMQASRSRMSVRSRRPRSSAMTSEPGYSMSFEEAEDVEDEVETEEPGTVTGTEVYSEDIAEEPSQPSGRRPAARQPARRGAAATASTRSTEVEDELQTEEPGSYSQDATTVGESGLGTSGSSGRVAAVKPQQLVRPSTAPGHMVTTPVADRTKGKAAATPQSPLLMRVPMEGGLELDDEMMRTYTADAEAQMLAEVTRLQERLAAITAAADTKMAQLEDELGEVTDAQRRQAIIRLQRLVQVQRDADEADLQRQIHAVKADYARQQLYMERLYRLAQITSPAAAAKRTDGTTVAAVATPTSSKRTGAAPAAAPATKAPSRAPAPKRQASVSSSIVEEEYSEPHVKESGSGSIVEEVATTRGTRAGSGSIVEERSTTKHRSGSGSILEESSIPGTGAGRTASVASEVSYEYSGDFEPPSAHTSRRQVLPAGRPAKPARQQSSVMDEIEENLSHRRLGTSGGGMSQSVATEEDVRHRSGSTAGRSSSRQQRGRSSGSEVAESEQYSEDFDTKHADKSRSKGARRRTSASVDLEGGDSELSVMSAALERQQAELQLMLKRREKELRDKERRAKLLAKQAAVEALQKQLAALEARDAKVAPAKQVARTPAAAKPRKDSDVISEGSMAAYSEEQQYGTPSDSVADEVGSSTPQSIPDVRGRAGSVVSESIRSESHAGGHRANRARSSGSVTESVAYTEPEEEEESASYATASVASGSKHRSASRSSEIRAAQRLSALQKAVKEKEKELRRLQLKQEEEALQRRLKELEDQERNLKSGPPPKPPKPPGAAPAAPVQRKAAPAAAVGTSSYGTSGDSAAYSEEFASGTVSGTVPGGYASSSVVDEVPSQSVLRSVPRGGAAAAGSRSGSIVDEYSSDSVPPSSRVGGPAGASGSIVEEVSRGGLGASRSSGGAASSVPRGGSASASGDVYAESFETNSTRGVSVLRDASEILDEAAGGTSGDTGAGAASLDIIQEEGARTASFRSAGRSAGASRAAAEDEVEELEVEYSDEVQELQASRSAAPVGEASGGELDEEEGALAGASVEYSQEDVQEELHSIQDLEAASIEHSASQPEETVQEFMTTADSRSPSAAPSGEASVAEETVNVRDFTRTADTIGASFAPSVHSVDLEPIASGSAVAASVEGSVVYSEPQEQQSPAASGTGEIEDEEPFVVQQRSPSDSEIEEVAAEPASASGERGASGSIVEERAERSAVSASALEEVEPEELEVEYSEDVPEPASAEVEEEEPFVVKERGSSDEEEEEVPEAEVEYSEDAIEPASAEVEEEEEPFVVTERGGSDAEEEVAEEAAGVEVEEDEYTLDDIEVEEEEVDASTRTMAMEVTDTAAETTMPVEEATEEEAYTDSFHTSAVTGTGTGTASGQSGALGTTGDVQDASTLLGQTSLHEVASASSLGGSRAVGREGSTMSARGGAGPSNLGKQASSMSTNTYGEEDFEEDIDASELPGLSAPGDRTALSVVDEEAEPGVSASRAYTDDFPTASADIAASAAPAAAHPAAPEEASEDSAEVEDIAEEEVEYSDDLAAEEEDESFGAHSGAPPGPVLQPAAAAQVGVEASQRYGPVSAGSSGGYSEDFPEDQAEEAEEEEGGEEEEIELPEPILAHKEPSEEVVAAARSAPPPAAAAEPSGGSVEAAAAESGSVFSVEEEALEEVEVEESSADLRLAAAAVAAPAAAPEPEAAADDNYTRDFTLDVEDTAGLSSASAAPRAAAAAGDLTSHPISQPKSPPAGSDNEGAGSERQGSVVVHPTPPGERADSEQEEEQDEEVVEEEYEDDLEEDDGGLDMSDLGLEPPPATRAAPAPVPAAEASAVEPEQEPEAKALGVTGLDEPEMEDSGAIITVPSGRGIRQTRNIESRRWPNREAMLADEEEEEEEEDLDGTVLDLVDMSITAGQGGDLLAMLGADFIEANEDMTPSHSFRLRGDLSSGNSANSGSAFGALRNSLSHRLATLREQQEQEGEEGTEASSEAITPRSRQPALFESEAEGRDDEEAARAAQEQAEAAEAEVEEDVEEVVEEEVDLAASGDEEEEAPFKPAAAAPLAAAAADEEEAPVVESRAVPAHAPEPEAEKPEPEPEPEPPVAPAAAEPSAEYSEAGLEPPSEGGSSGRQSVVEYDLYTSAALAATDSDDLAEYAANFESQAIGEDDDDEAVAAEVSGISASGLSDDLGKYQITAHPESDEEEAMAAAAPAPSAAEVAAAVTAAVEPPPPPPLVKEKSPSIETSEDEVEEEEVVEEVEEEELGAASNNPFSVDESIDRMPALSPHGAAKPPAPIGFPRELSSPTASATAAAEDQPGLKSALDEESEHKATLKVAVEQAPQEPASSPTVSSPVSRRSSANLADETSLGPLPRSGLVGDDEDDDGAGLEYRALYKPEPSEEQPAGLEHEPSGPSPARPDEPPPTTSAAASPPPAAGDVSASVVEEEEPGTGGPGLRNSGLLDQLRAFVGSDDDDEDLDFGASGGLATRHLSGTSLKPALQSLLDQPDEAGVSKGDFESEIEEMLAASRRQSRLQSPYHSREWSEAQTPEGTTPYSTSARASAAGSNPDRPAPGASTSLLVAAAAAAMAAANTSGEQSLRQRLDPDADSEGLTESPEQKEPSRDELADQITAAAVQELVADAVNVMTSIAGGTGELPATQAAGLTVQVSSPRASLSSLQMQTTPKHRLANVSSFHCSDADLQKLEAEEAAVEAASAASAANASIEQGAAAAAGTVSGEPSASASISMSAGDLEGDIELDAEEEVEEEVVEEALSVEGEDEGAGPEIIELPSPLPSESGSISSSISPRRAYEPPGASKLSAAGPASMPALAPEASGRDLALQPSEGDEGGEAGGTSGAGLTSDEDLGWGGADEEEAELEEGWQSGYIAPAMDQATIEREHAPAVATSHEAVSEYVGQVLDQFMEARPEFLEPGADPLSLEGFLAQERRLVDASEAQHIHNKMLYDAVNEALLGIYRAANRVQSQPWLRKNRVAKPLPSPSAMLEQVQKQIKAWSGMRMRDPAEIDKVLVQDAQEDERAWTDLSGAEVEVKREVAEAVWADLVEDTAEVLANLEQLLAPPVTTSFRRRML</sequence>
<feature type="domain" description="DUF4378" evidence="3">
    <location>
        <begin position="4933"/>
        <end position="5046"/>
    </location>
</feature>
<feature type="region of interest" description="Disordered" evidence="2">
    <location>
        <begin position="1909"/>
        <end position="2158"/>
    </location>
</feature>